<evidence type="ECO:0000313" key="2">
    <source>
        <dbReference type="Proteomes" id="UP000247409"/>
    </source>
</evidence>
<dbReference type="AlphaFoldDB" id="A0A2V3ICC5"/>
<comment type="caution">
    <text evidence="1">The sequence shown here is derived from an EMBL/GenBank/DDBJ whole genome shotgun (WGS) entry which is preliminary data.</text>
</comment>
<organism evidence="1 2">
    <name type="scientific">Gracilariopsis chorda</name>
    <dbReference type="NCBI Taxonomy" id="448386"/>
    <lineage>
        <taxon>Eukaryota</taxon>
        <taxon>Rhodophyta</taxon>
        <taxon>Florideophyceae</taxon>
        <taxon>Rhodymeniophycidae</taxon>
        <taxon>Gracilariales</taxon>
        <taxon>Gracilariaceae</taxon>
        <taxon>Gracilariopsis</taxon>
    </lineage>
</organism>
<dbReference type="Proteomes" id="UP000247409">
    <property type="component" value="Unassembled WGS sequence"/>
</dbReference>
<gene>
    <name evidence="1" type="ORF">BWQ96_10614</name>
</gene>
<proteinExistence type="predicted"/>
<keyword evidence="2" id="KW-1185">Reference proteome</keyword>
<accession>A0A2V3ICC5</accession>
<name>A0A2V3ICC5_9FLOR</name>
<protein>
    <submittedName>
        <fullName evidence="1">Uncharacterized protein</fullName>
    </submittedName>
</protein>
<evidence type="ECO:0000313" key="1">
    <source>
        <dbReference type="EMBL" id="PXF39688.1"/>
    </source>
</evidence>
<reference evidence="1 2" key="1">
    <citation type="journal article" date="2018" name="Mol. Biol. Evol.">
        <title>Analysis of the draft genome of the red seaweed Gracilariopsis chorda provides insights into genome size evolution in Rhodophyta.</title>
        <authorList>
            <person name="Lee J."/>
            <person name="Yang E.C."/>
            <person name="Graf L."/>
            <person name="Yang J.H."/>
            <person name="Qiu H."/>
            <person name="Zel Zion U."/>
            <person name="Chan C.X."/>
            <person name="Stephens T.G."/>
            <person name="Weber A.P.M."/>
            <person name="Boo G.H."/>
            <person name="Boo S.M."/>
            <person name="Kim K.M."/>
            <person name="Shin Y."/>
            <person name="Jung M."/>
            <person name="Lee S.J."/>
            <person name="Yim H.S."/>
            <person name="Lee J.H."/>
            <person name="Bhattacharya D."/>
            <person name="Yoon H.S."/>
        </authorList>
    </citation>
    <scope>NUCLEOTIDE SEQUENCE [LARGE SCALE GENOMIC DNA]</scope>
    <source>
        <strain evidence="1 2">SKKU-2015</strain>
        <tissue evidence="1">Whole body</tissue>
    </source>
</reference>
<dbReference type="EMBL" id="NBIV01000521">
    <property type="protein sequence ID" value="PXF39688.1"/>
    <property type="molecule type" value="Genomic_DNA"/>
</dbReference>
<sequence>MRGTKRRFEERPEYEVSVSRKCLKKHVETALVQIASLEEETHDHNEALNSNAQQA</sequence>